<dbReference type="Gene3D" id="3.10.10.10">
    <property type="entry name" value="HIV Type 1 Reverse Transcriptase, subunit A, domain 1"/>
    <property type="match status" value="1"/>
</dbReference>
<proteinExistence type="predicted"/>
<name>A0A4Y2PST2_ARAVE</name>
<feature type="domain" description="Reverse transcriptase RNase H-like" evidence="8">
    <location>
        <begin position="365"/>
        <end position="466"/>
    </location>
</feature>
<evidence type="ECO:0000259" key="7">
    <source>
        <dbReference type="Pfam" id="PF00078"/>
    </source>
</evidence>
<keyword evidence="5" id="KW-0378">Hydrolase</keyword>
<keyword evidence="2" id="KW-0548">Nucleotidyltransferase</keyword>
<dbReference type="Pfam" id="PF17917">
    <property type="entry name" value="RT_RNaseH"/>
    <property type="match status" value="1"/>
</dbReference>
<gene>
    <name evidence="9" type="primary">pol_2959</name>
    <name evidence="9" type="ORF">AVEN_242035_1</name>
</gene>
<dbReference type="OrthoDB" id="8056305at2759"/>
<keyword evidence="10" id="KW-1185">Reference proteome</keyword>
<dbReference type="PANTHER" id="PTHR37984">
    <property type="entry name" value="PROTEIN CBG26694"/>
    <property type="match status" value="1"/>
</dbReference>
<dbReference type="Gene3D" id="3.30.70.270">
    <property type="match status" value="3"/>
</dbReference>
<evidence type="ECO:0000256" key="4">
    <source>
        <dbReference type="ARBA" id="ARBA00022759"/>
    </source>
</evidence>
<dbReference type="GO" id="GO:0003964">
    <property type="term" value="F:RNA-directed DNA polymerase activity"/>
    <property type="evidence" value="ECO:0007669"/>
    <property type="project" value="UniProtKB-KW"/>
</dbReference>
<dbReference type="AlphaFoldDB" id="A0A4Y2PST2"/>
<dbReference type="CDD" id="cd01647">
    <property type="entry name" value="RT_LTR"/>
    <property type="match status" value="1"/>
</dbReference>
<dbReference type="EMBL" id="BGPR01012181">
    <property type="protein sequence ID" value="GBN54945.1"/>
    <property type="molecule type" value="Genomic_DNA"/>
</dbReference>
<evidence type="ECO:0000256" key="5">
    <source>
        <dbReference type="ARBA" id="ARBA00022801"/>
    </source>
</evidence>
<dbReference type="CDD" id="cd09274">
    <property type="entry name" value="RNase_HI_RT_Ty3"/>
    <property type="match status" value="1"/>
</dbReference>
<dbReference type="InterPro" id="IPR000477">
    <property type="entry name" value="RT_dom"/>
</dbReference>
<organism evidence="9 10">
    <name type="scientific">Araneus ventricosus</name>
    <name type="common">Orbweaver spider</name>
    <name type="synonym">Epeira ventricosa</name>
    <dbReference type="NCBI Taxonomy" id="182803"/>
    <lineage>
        <taxon>Eukaryota</taxon>
        <taxon>Metazoa</taxon>
        <taxon>Ecdysozoa</taxon>
        <taxon>Arthropoda</taxon>
        <taxon>Chelicerata</taxon>
        <taxon>Arachnida</taxon>
        <taxon>Araneae</taxon>
        <taxon>Araneomorphae</taxon>
        <taxon>Entelegynae</taxon>
        <taxon>Araneoidea</taxon>
        <taxon>Araneidae</taxon>
        <taxon>Araneus</taxon>
    </lineage>
</organism>
<dbReference type="SUPFAM" id="SSF56672">
    <property type="entry name" value="DNA/RNA polymerases"/>
    <property type="match status" value="1"/>
</dbReference>
<reference evidence="9 10" key="1">
    <citation type="journal article" date="2019" name="Sci. Rep.">
        <title>Orb-weaving spider Araneus ventricosus genome elucidates the spidroin gene catalogue.</title>
        <authorList>
            <person name="Kono N."/>
            <person name="Nakamura H."/>
            <person name="Ohtoshi R."/>
            <person name="Moran D.A.P."/>
            <person name="Shinohara A."/>
            <person name="Yoshida Y."/>
            <person name="Fujiwara M."/>
            <person name="Mori M."/>
            <person name="Tomita M."/>
            <person name="Arakawa K."/>
        </authorList>
    </citation>
    <scope>NUCLEOTIDE SEQUENCE [LARGE SCALE GENOMIC DNA]</scope>
</reference>
<evidence type="ECO:0000256" key="6">
    <source>
        <dbReference type="ARBA" id="ARBA00022918"/>
    </source>
</evidence>
<keyword evidence="1" id="KW-0808">Transferase</keyword>
<dbReference type="Proteomes" id="UP000499080">
    <property type="component" value="Unassembled WGS sequence"/>
</dbReference>
<evidence type="ECO:0000259" key="8">
    <source>
        <dbReference type="Pfam" id="PF17917"/>
    </source>
</evidence>
<dbReference type="InterPro" id="IPR043502">
    <property type="entry name" value="DNA/RNA_pol_sf"/>
</dbReference>
<dbReference type="GO" id="GO:0004519">
    <property type="term" value="F:endonuclease activity"/>
    <property type="evidence" value="ECO:0007669"/>
    <property type="project" value="UniProtKB-KW"/>
</dbReference>
<dbReference type="Pfam" id="PF00078">
    <property type="entry name" value="RVT_1"/>
    <property type="match status" value="1"/>
</dbReference>
<protein>
    <submittedName>
        <fullName evidence="9">Retrovirus-related Pol polyprotein from transposon 17.6</fullName>
    </submittedName>
</protein>
<evidence type="ECO:0000256" key="1">
    <source>
        <dbReference type="ARBA" id="ARBA00022679"/>
    </source>
</evidence>
<keyword evidence="4" id="KW-0255">Endonuclease</keyword>
<dbReference type="InterPro" id="IPR043128">
    <property type="entry name" value="Rev_trsase/Diguanyl_cyclase"/>
</dbReference>
<comment type="caution">
    <text evidence="9">The sequence shown here is derived from an EMBL/GenBank/DDBJ whole genome shotgun (WGS) entry which is preliminary data.</text>
</comment>
<dbReference type="InterPro" id="IPR041373">
    <property type="entry name" value="RT_RNaseH"/>
</dbReference>
<accession>A0A4Y2PST2</accession>
<keyword evidence="6" id="KW-0695">RNA-directed DNA polymerase</keyword>
<evidence type="ECO:0000256" key="3">
    <source>
        <dbReference type="ARBA" id="ARBA00022722"/>
    </source>
</evidence>
<dbReference type="PANTHER" id="PTHR37984:SF8">
    <property type="entry name" value="CCHC-TYPE DOMAIN-CONTAINING PROTEIN"/>
    <property type="match status" value="1"/>
</dbReference>
<sequence>METTNIVLEAYGGYKLRPVGMINLLCSIGNKQANINFVIIENSKSKPLLGLEGCIKLNLVKCIDKVSVNMYQTKTKQFIENNKEIFTGVGKFEGKYTIKLKENAVPIARPPRRIPVSLRPKREEKLKKLENEGIIAKVDNPQGWVSNLVVVEKNDGSIRLCLDPKDLNKVIKRDYVLIPKIEELVPKLTNKKVFSVLDLKDGFFQIELDDKSSDLCTFSSPFGCYKFLRLPMGDTIEQHDEILGKVIKRAKKLNIKFNQNKIQLKVPEVKYFGYIFSSEGMKPDPDYVQAIIDMPEPRNKTELQRILGMINYLRQFIPQASTISAPLRELLKKSTVWHWLPVHETALKTLKYKIASAPVLSVFNSSKSIVIQADSSKDGLGCCLLQDGRPVAFASRSLTETEKGYAQIAKEFLSIVFAVTKFHYFIYGRQVEVLTGHKPLVSIMSKSVGNVMSPRLQRMKIKLLKYQLSLTYLPGKYIYIADLLSRAYIVKPLKDDDIDNRISA</sequence>
<feature type="domain" description="Reverse transcriptase" evidence="7">
    <location>
        <begin position="151"/>
        <end position="235"/>
    </location>
</feature>
<dbReference type="FunFam" id="3.10.20.370:FF:000001">
    <property type="entry name" value="Retrovirus-related Pol polyprotein from transposon 17.6-like protein"/>
    <property type="match status" value="1"/>
</dbReference>
<keyword evidence="3" id="KW-0540">Nuclease</keyword>
<dbReference type="InterPro" id="IPR050951">
    <property type="entry name" value="Retrovirus_Pol_polyprotein"/>
</dbReference>
<dbReference type="FunFam" id="3.30.70.270:FF:000026">
    <property type="entry name" value="Transposon Ty3-G Gag-Pol polyprotein"/>
    <property type="match status" value="1"/>
</dbReference>
<evidence type="ECO:0000313" key="10">
    <source>
        <dbReference type="Proteomes" id="UP000499080"/>
    </source>
</evidence>
<evidence type="ECO:0000313" key="9">
    <source>
        <dbReference type="EMBL" id="GBN54945.1"/>
    </source>
</evidence>
<dbReference type="GO" id="GO:0016787">
    <property type="term" value="F:hydrolase activity"/>
    <property type="evidence" value="ECO:0007669"/>
    <property type="project" value="UniProtKB-KW"/>
</dbReference>
<evidence type="ECO:0000256" key="2">
    <source>
        <dbReference type="ARBA" id="ARBA00022695"/>
    </source>
</evidence>